<comment type="caution">
    <text evidence="9">The sequence shown here is derived from an EMBL/GenBank/DDBJ whole genome shotgun (WGS) entry which is preliminary data.</text>
</comment>
<feature type="binding site" evidence="7">
    <location>
        <position position="93"/>
    </location>
    <ligand>
        <name>4-imidazolone-5-propanoate</name>
        <dbReference type="ChEBI" id="CHEBI:77893"/>
    </ligand>
</feature>
<evidence type="ECO:0000256" key="4">
    <source>
        <dbReference type="ARBA" id="ARBA00022808"/>
    </source>
</evidence>
<comment type="function">
    <text evidence="7">Catalyzes the hydrolytic cleavage of the carbon-nitrogen bond in imidazolone-5-propanoate to yield N-formimidoyl-L-glutamate. It is the third step in the universal histidine degradation pathway.</text>
</comment>
<evidence type="ECO:0000256" key="1">
    <source>
        <dbReference type="ARBA" id="ARBA00012864"/>
    </source>
</evidence>
<dbReference type="Proteomes" id="UP000295418">
    <property type="component" value="Unassembled WGS sequence"/>
</dbReference>
<keyword evidence="3 7" id="KW-0378">Hydrolase</keyword>
<feature type="binding site" evidence="7">
    <location>
        <position position="86"/>
    </location>
    <ligand>
        <name>Zn(2+)</name>
        <dbReference type="ChEBI" id="CHEBI:29105"/>
    </ligand>
</feature>
<feature type="binding site" evidence="7">
    <location>
        <position position="257"/>
    </location>
    <ligand>
        <name>4-imidazolone-5-propanoate</name>
        <dbReference type="ChEBI" id="CHEBI:77893"/>
    </ligand>
</feature>
<dbReference type="CDD" id="cd01296">
    <property type="entry name" value="Imidazolone-5PH"/>
    <property type="match status" value="1"/>
</dbReference>
<dbReference type="Pfam" id="PF01979">
    <property type="entry name" value="Amidohydro_1"/>
    <property type="match status" value="1"/>
</dbReference>
<feature type="binding site" evidence="7">
    <location>
        <position position="189"/>
    </location>
    <ligand>
        <name>4-imidazolone-5-propanoate</name>
        <dbReference type="ChEBI" id="CHEBI:77893"/>
    </ligand>
</feature>
<feature type="domain" description="Amidohydrolase-related" evidence="8">
    <location>
        <begin position="75"/>
        <end position="417"/>
    </location>
</feature>
<dbReference type="Gene3D" id="3.20.20.140">
    <property type="entry name" value="Metal-dependent hydrolases"/>
    <property type="match status" value="1"/>
</dbReference>
<dbReference type="EMBL" id="SKFG01000004">
    <property type="protein sequence ID" value="TCZ78949.1"/>
    <property type="molecule type" value="Genomic_DNA"/>
</dbReference>
<keyword evidence="4 7" id="KW-0369">Histidine metabolism</keyword>
<organism evidence="9 10">
    <name type="scientific">Paenibacillus albiflavus</name>
    <dbReference type="NCBI Taxonomy" id="2545760"/>
    <lineage>
        <taxon>Bacteria</taxon>
        <taxon>Bacillati</taxon>
        <taxon>Bacillota</taxon>
        <taxon>Bacilli</taxon>
        <taxon>Bacillales</taxon>
        <taxon>Paenibacillaceae</taxon>
        <taxon>Paenibacillus</taxon>
    </lineage>
</organism>
<dbReference type="AlphaFoldDB" id="A0A4R4EGM1"/>
<keyword evidence="5 7" id="KW-0862">Zinc</keyword>
<dbReference type="GO" id="GO:0019557">
    <property type="term" value="P:L-histidine catabolic process to glutamate and formate"/>
    <property type="evidence" value="ECO:0007669"/>
    <property type="project" value="UniProtKB-UniPathway"/>
</dbReference>
<evidence type="ECO:0000313" key="9">
    <source>
        <dbReference type="EMBL" id="TCZ78949.1"/>
    </source>
</evidence>
<keyword evidence="2 7" id="KW-0479">Metal-binding</keyword>
<dbReference type="RefSeq" id="WP_132417401.1">
    <property type="nucleotide sequence ID" value="NZ_SKFG01000004.1"/>
</dbReference>
<feature type="binding site" evidence="7">
    <location>
        <position position="333"/>
    </location>
    <ligand>
        <name>N-formimidoyl-L-glutamate</name>
        <dbReference type="ChEBI" id="CHEBI:58928"/>
    </ligand>
</feature>
<keyword evidence="6 7" id="KW-0408">Iron</keyword>
<evidence type="ECO:0000256" key="2">
    <source>
        <dbReference type="ARBA" id="ARBA00022723"/>
    </source>
</evidence>
<proteinExistence type="inferred from homology"/>
<dbReference type="GO" id="GO:0008270">
    <property type="term" value="F:zinc ion binding"/>
    <property type="evidence" value="ECO:0007669"/>
    <property type="project" value="UniProtKB-UniRule"/>
</dbReference>
<dbReference type="PANTHER" id="PTHR42752">
    <property type="entry name" value="IMIDAZOLONEPROPIONASE"/>
    <property type="match status" value="1"/>
</dbReference>
<comment type="subcellular location">
    <subcellularLocation>
        <location evidence="7">Cytoplasm</location>
    </subcellularLocation>
</comment>
<accession>A0A4R4EGM1</accession>
<dbReference type="OrthoDB" id="9776455at2"/>
<feature type="binding site" evidence="7">
    <location>
        <position position="86"/>
    </location>
    <ligand>
        <name>Fe(3+)</name>
        <dbReference type="ChEBI" id="CHEBI:29034"/>
    </ligand>
</feature>
<feature type="binding site" evidence="7">
    <location>
        <position position="156"/>
    </location>
    <ligand>
        <name>4-imidazolone-5-propanoate</name>
        <dbReference type="ChEBI" id="CHEBI:77893"/>
    </ligand>
</feature>
<dbReference type="GO" id="GO:0005737">
    <property type="term" value="C:cytoplasm"/>
    <property type="evidence" value="ECO:0007669"/>
    <property type="project" value="UniProtKB-SubCell"/>
</dbReference>
<feature type="binding site" evidence="7">
    <location>
        <position position="334"/>
    </location>
    <ligand>
        <name>4-imidazolone-5-propanoate</name>
        <dbReference type="ChEBI" id="CHEBI:77893"/>
    </ligand>
</feature>
<comment type="cofactor">
    <cofactor evidence="7">
        <name>Zn(2+)</name>
        <dbReference type="ChEBI" id="CHEBI:29105"/>
    </cofactor>
    <cofactor evidence="7">
        <name>Fe(3+)</name>
        <dbReference type="ChEBI" id="CHEBI:29034"/>
    </cofactor>
    <text evidence="7">Binds 1 zinc or iron ion per subunit.</text>
</comment>
<feature type="binding site" evidence="7">
    <location>
        <position position="331"/>
    </location>
    <ligand>
        <name>N-formimidoyl-L-glutamate</name>
        <dbReference type="ChEBI" id="CHEBI:58928"/>
    </ligand>
</feature>
<dbReference type="NCBIfam" id="TIGR01224">
    <property type="entry name" value="hutI"/>
    <property type="match status" value="1"/>
</dbReference>
<feature type="binding site" evidence="7">
    <location>
        <position position="156"/>
    </location>
    <ligand>
        <name>N-formimidoyl-L-glutamate</name>
        <dbReference type="ChEBI" id="CHEBI:58928"/>
    </ligand>
</feature>
<evidence type="ECO:0000256" key="5">
    <source>
        <dbReference type="ARBA" id="ARBA00022833"/>
    </source>
</evidence>
<keyword evidence="7" id="KW-0963">Cytoplasm</keyword>
<feature type="binding site" evidence="7">
    <location>
        <position position="329"/>
    </location>
    <ligand>
        <name>Fe(3+)</name>
        <dbReference type="ChEBI" id="CHEBI:29034"/>
    </ligand>
</feature>
<dbReference type="InterPro" id="IPR005920">
    <property type="entry name" value="HutI"/>
</dbReference>
<comment type="catalytic activity">
    <reaction evidence="7">
        <text>4-imidazolone-5-propanoate + H2O = N-formimidoyl-L-glutamate</text>
        <dbReference type="Rhea" id="RHEA:23660"/>
        <dbReference type="ChEBI" id="CHEBI:15377"/>
        <dbReference type="ChEBI" id="CHEBI:58928"/>
        <dbReference type="ChEBI" id="CHEBI:77893"/>
        <dbReference type="EC" id="3.5.2.7"/>
    </reaction>
</comment>
<keyword evidence="10" id="KW-1185">Reference proteome</keyword>
<feature type="binding site" evidence="7">
    <location>
        <position position="84"/>
    </location>
    <ligand>
        <name>Zn(2+)</name>
        <dbReference type="ChEBI" id="CHEBI:29105"/>
    </ligand>
</feature>
<feature type="binding site" evidence="7">
    <location>
        <position position="329"/>
    </location>
    <ligand>
        <name>Zn(2+)</name>
        <dbReference type="ChEBI" id="CHEBI:29105"/>
    </ligand>
</feature>
<name>A0A4R4EGM1_9BACL</name>
<feature type="binding site" evidence="7">
    <location>
        <position position="254"/>
    </location>
    <ligand>
        <name>Zn(2+)</name>
        <dbReference type="ChEBI" id="CHEBI:29105"/>
    </ligand>
</feature>
<dbReference type="SUPFAM" id="SSF51338">
    <property type="entry name" value="Composite domain of metallo-dependent hydrolases"/>
    <property type="match status" value="1"/>
</dbReference>
<dbReference type="HAMAP" id="MF_00372">
    <property type="entry name" value="HutI"/>
    <property type="match status" value="1"/>
</dbReference>
<dbReference type="InterPro" id="IPR011059">
    <property type="entry name" value="Metal-dep_hydrolase_composite"/>
</dbReference>
<evidence type="ECO:0000313" key="10">
    <source>
        <dbReference type="Proteomes" id="UP000295418"/>
    </source>
</evidence>
<comment type="pathway">
    <text evidence="7">Amino-acid degradation; L-histidine degradation into L-glutamate; N-formimidoyl-L-glutamate from L-histidine: step 3/3.</text>
</comment>
<reference evidence="9 10" key="1">
    <citation type="submission" date="2019-03" db="EMBL/GenBank/DDBJ databases">
        <authorList>
            <person name="Kim M.K.M."/>
        </authorList>
    </citation>
    <scope>NUCLEOTIDE SEQUENCE [LARGE SCALE GENOMIC DNA]</scope>
    <source>
        <strain evidence="9 10">18JY21-1</strain>
    </source>
</reference>
<dbReference type="UniPathway" id="UPA00379">
    <property type="reaction ID" value="UER00551"/>
</dbReference>
<dbReference type="SUPFAM" id="SSF51556">
    <property type="entry name" value="Metallo-dependent hydrolases"/>
    <property type="match status" value="1"/>
</dbReference>
<dbReference type="EC" id="3.5.2.7" evidence="1 7"/>
<evidence type="ECO:0000256" key="6">
    <source>
        <dbReference type="ARBA" id="ARBA00023004"/>
    </source>
</evidence>
<sequence length="428" mass="46039">MNRIDLLLYNIGVLITMQGSALPRTKEDMSQVGEIHNAAIAVLDGKIVAVGTEEEVRAVITGLPILKQIDAEGKLVTPGLVDPHTHLVHGGSREHELPLKLKGATYLEILAQGGGILSTVRATRLATEEKLYAKALTSLNTMLLQGATTVEAKSGYGLTMKDELKQLRVTQRLNQSHPVDLVSTFMGAHMIPEEYKQDPSAYVELVIHEMLPEVKRLGLAEFCDVFCEHGVFSVEQSRQILHAARELGFGLKIHADEIVPMGGAELAGELGCISAEHLIAASDEGIAAMQQAGVIAVCLPATSFNLRLKEHARARSMIDMGVPVALSTDYNPGSSPTESIQLVMTLGCLNLLLSPEEVITAITINAAHAIGRADTIGSLEVGKYADIVLYNATNLAYLPYHFGINHVHTVIKQGQVVVSNGQLAYPTL</sequence>
<feature type="binding site" evidence="7">
    <location>
        <position position="254"/>
    </location>
    <ligand>
        <name>Fe(3+)</name>
        <dbReference type="ChEBI" id="CHEBI:29034"/>
    </ligand>
</feature>
<protein>
    <recommendedName>
        <fullName evidence="1 7">Imidazolonepropionase</fullName>
        <ecNumber evidence="1 7">3.5.2.7</ecNumber>
    </recommendedName>
    <alternativeName>
        <fullName evidence="7">Imidazolone-5-propionate hydrolase</fullName>
    </alternativeName>
</protein>
<dbReference type="InterPro" id="IPR006680">
    <property type="entry name" value="Amidohydro-rel"/>
</dbReference>
<comment type="similarity">
    <text evidence="7">Belongs to the metallo-dependent hydrolases superfamily. HutI family.</text>
</comment>
<dbReference type="FunFam" id="3.20.20.140:FF:000007">
    <property type="entry name" value="Imidazolonepropionase"/>
    <property type="match status" value="1"/>
</dbReference>
<feature type="binding site" evidence="7">
    <location>
        <position position="84"/>
    </location>
    <ligand>
        <name>Fe(3+)</name>
        <dbReference type="ChEBI" id="CHEBI:29034"/>
    </ligand>
</feature>
<evidence type="ECO:0000256" key="7">
    <source>
        <dbReference type="HAMAP-Rule" id="MF_00372"/>
    </source>
</evidence>
<dbReference type="PANTHER" id="PTHR42752:SF1">
    <property type="entry name" value="IMIDAZOLONEPROPIONASE-RELATED"/>
    <property type="match status" value="1"/>
</dbReference>
<evidence type="ECO:0000256" key="3">
    <source>
        <dbReference type="ARBA" id="ARBA00022801"/>
    </source>
</evidence>
<dbReference type="InterPro" id="IPR032466">
    <property type="entry name" value="Metal_Hydrolase"/>
</dbReference>
<dbReference type="GO" id="GO:0005506">
    <property type="term" value="F:iron ion binding"/>
    <property type="evidence" value="ECO:0007669"/>
    <property type="project" value="UniProtKB-UniRule"/>
</dbReference>
<dbReference type="GO" id="GO:0019556">
    <property type="term" value="P:L-histidine catabolic process to glutamate and formamide"/>
    <property type="evidence" value="ECO:0007669"/>
    <property type="project" value="UniProtKB-UniRule"/>
</dbReference>
<gene>
    <name evidence="7" type="primary">hutI</name>
    <name evidence="9" type="ORF">E0485_06450</name>
</gene>
<dbReference type="Gene3D" id="2.30.40.10">
    <property type="entry name" value="Urease, subunit C, domain 1"/>
    <property type="match status" value="1"/>
</dbReference>
<evidence type="ECO:0000259" key="8">
    <source>
        <dbReference type="Pfam" id="PF01979"/>
    </source>
</evidence>
<dbReference type="GO" id="GO:0050480">
    <property type="term" value="F:imidazolonepropionase activity"/>
    <property type="evidence" value="ECO:0007669"/>
    <property type="project" value="UniProtKB-UniRule"/>
</dbReference>